<reference evidence="1" key="1">
    <citation type="journal article" date="2021" name="Environ. Microbiol.">
        <title>Gene family expansions and transcriptome signatures uncover fungal adaptations to wood decay.</title>
        <authorList>
            <person name="Hage H."/>
            <person name="Miyauchi S."/>
            <person name="Viragh M."/>
            <person name="Drula E."/>
            <person name="Min B."/>
            <person name="Chaduli D."/>
            <person name="Navarro D."/>
            <person name="Favel A."/>
            <person name="Norest M."/>
            <person name="Lesage-Meessen L."/>
            <person name="Balint B."/>
            <person name="Merenyi Z."/>
            <person name="de Eugenio L."/>
            <person name="Morin E."/>
            <person name="Martinez A.T."/>
            <person name="Baldrian P."/>
            <person name="Stursova M."/>
            <person name="Martinez M.J."/>
            <person name="Novotny C."/>
            <person name="Magnuson J.K."/>
            <person name="Spatafora J.W."/>
            <person name="Maurice S."/>
            <person name="Pangilinan J."/>
            <person name="Andreopoulos W."/>
            <person name="LaButti K."/>
            <person name="Hundley H."/>
            <person name="Na H."/>
            <person name="Kuo A."/>
            <person name="Barry K."/>
            <person name="Lipzen A."/>
            <person name="Henrissat B."/>
            <person name="Riley R."/>
            <person name="Ahrendt S."/>
            <person name="Nagy L.G."/>
            <person name="Grigoriev I.V."/>
            <person name="Martin F."/>
            <person name="Rosso M.N."/>
        </authorList>
    </citation>
    <scope>NUCLEOTIDE SEQUENCE</scope>
    <source>
        <strain evidence="1">CBS 384.51</strain>
    </source>
</reference>
<evidence type="ECO:0000313" key="1">
    <source>
        <dbReference type="EMBL" id="KAI0092775.1"/>
    </source>
</evidence>
<protein>
    <submittedName>
        <fullName evidence="1">Uncharacterized protein</fullName>
    </submittedName>
</protein>
<name>A0ACB8UER1_9APHY</name>
<accession>A0ACB8UER1</accession>
<keyword evidence="2" id="KW-1185">Reference proteome</keyword>
<evidence type="ECO:0000313" key="2">
    <source>
        <dbReference type="Proteomes" id="UP001055072"/>
    </source>
</evidence>
<organism evidence="1 2">
    <name type="scientific">Irpex rosettiformis</name>
    <dbReference type="NCBI Taxonomy" id="378272"/>
    <lineage>
        <taxon>Eukaryota</taxon>
        <taxon>Fungi</taxon>
        <taxon>Dikarya</taxon>
        <taxon>Basidiomycota</taxon>
        <taxon>Agaricomycotina</taxon>
        <taxon>Agaricomycetes</taxon>
        <taxon>Polyporales</taxon>
        <taxon>Irpicaceae</taxon>
        <taxon>Irpex</taxon>
    </lineage>
</organism>
<comment type="caution">
    <text evidence="1">The sequence shown here is derived from an EMBL/GenBank/DDBJ whole genome shotgun (WGS) entry which is preliminary data.</text>
</comment>
<sequence length="117" mass="12732">MFQSRASRSSLRTRSWAIPVLSHGRAVAFVAQWYRKLQLSGPEGDRFHLGITPGPPPLDQNGNVSNLPSLCTTHRTDSDMNLCSYTNSTNEGSLPPTLVGGNTPNINPVPVPYPMSK</sequence>
<dbReference type="Proteomes" id="UP001055072">
    <property type="component" value="Unassembled WGS sequence"/>
</dbReference>
<dbReference type="EMBL" id="MU274903">
    <property type="protein sequence ID" value="KAI0092775.1"/>
    <property type="molecule type" value="Genomic_DNA"/>
</dbReference>
<proteinExistence type="predicted"/>
<gene>
    <name evidence="1" type="ORF">BDY19DRAFT_903533</name>
</gene>